<accession>A0AAW5R345</accession>
<dbReference type="RefSeq" id="WP_261618280.1">
    <property type="nucleotide sequence ID" value="NZ_JALIDZ010000014.1"/>
</dbReference>
<gene>
    <name evidence="1" type="ORF">MUB46_22780</name>
</gene>
<comment type="caution">
    <text evidence="1">The sequence shown here is derived from an EMBL/GenBank/DDBJ whole genome shotgun (WGS) entry which is preliminary data.</text>
</comment>
<reference evidence="1 2" key="1">
    <citation type="submission" date="2022-04" db="EMBL/GenBank/DDBJ databases">
        <authorList>
            <person name="Ye Y.-Q."/>
            <person name="Du Z.-J."/>
        </authorList>
    </citation>
    <scope>NUCLEOTIDE SEQUENCE [LARGE SCALE GENOMIC DNA]</scope>
    <source>
        <strain evidence="1 2">A6E488</strain>
    </source>
</reference>
<dbReference type="Proteomes" id="UP001320898">
    <property type="component" value="Unassembled WGS sequence"/>
</dbReference>
<evidence type="ECO:0000313" key="2">
    <source>
        <dbReference type="Proteomes" id="UP001320898"/>
    </source>
</evidence>
<dbReference type="AlphaFoldDB" id="A0AAW5R345"/>
<evidence type="ECO:0000313" key="1">
    <source>
        <dbReference type="EMBL" id="MCT8974691.1"/>
    </source>
</evidence>
<proteinExistence type="predicted"/>
<sequence>MAPAIAVAQDNDADLAAQAANPIANLISLPLQFNWDCCFGPKDGDRFYLNVQPVVPITLNDDWNLIVRTILPLQSLQSPMAGVPTMSGLGDTTQSFFFSPKATGGFTWGVGPVFLWPTGSNGWSSRQWGAGPTGVALYQSHGWTVGVLANHVWGYAGANGVPEVNATYLQPFVGYTFPDSTGIFLNTETTYDWTNETWNVPINLMVSHIYTVFHQKVQFQVGARYWAETPTGDPDWGGRFSMTFLFPK</sequence>
<evidence type="ECO:0008006" key="3">
    <source>
        <dbReference type="Google" id="ProtNLM"/>
    </source>
</evidence>
<name>A0AAW5R345_9HYPH</name>
<dbReference type="EMBL" id="JALIDZ010000014">
    <property type="protein sequence ID" value="MCT8974691.1"/>
    <property type="molecule type" value="Genomic_DNA"/>
</dbReference>
<protein>
    <recommendedName>
        <fullName evidence="3">Transporter</fullName>
    </recommendedName>
</protein>
<keyword evidence="2" id="KW-1185">Reference proteome</keyword>
<organism evidence="1 2">
    <name type="scientific">Microbaculum marinisediminis</name>
    <dbReference type="NCBI Taxonomy" id="2931392"/>
    <lineage>
        <taxon>Bacteria</taxon>
        <taxon>Pseudomonadati</taxon>
        <taxon>Pseudomonadota</taxon>
        <taxon>Alphaproteobacteria</taxon>
        <taxon>Hyphomicrobiales</taxon>
        <taxon>Tepidamorphaceae</taxon>
        <taxon>Microbaculum</taxon>
    </lineage>
</organism>